<dbReference type="Proteomes" id="UP001333110">
    <property type="component" value="Unassembled WGS sequence"/>
</dbReference>
<dbReference type="GO" id="GO:0007508">
    <property type="term" value="P:larval heart development"/>
    <property type="evidence" value="ECO:0007669"/>
    <property type="project" value="TreeGrafter"/>
</dbReference>
<dbReference type="GO" id="GO:0003824">
    <property type="term" value="F:catalytic activity"/>
    <property type="evidence" value="ECO:0007669"/>
    <property type="project" value="InterPro"/>
</dbReference>
<dbReference type="CDD" id="cd01650">
    <property type="entry name" value="RT_nLTR_like"/>
    <property type="match status" value="1"/>
</dbReference>
<name>A0AAN7NNB6_MYCAM</name>
<evidence type="ECO:0000313" key="3">
    <source>
        <dbReference type="EMBL" id="KAK4828567.1"/>
    </source>
</evidence>
<evidence type="ECO:0000256" key="1">
    <source>
        <dbReference type="SAM" id="MobiDB-lite"/>
    </source>
</evidence>
<dbReference type="AlphaFoldDB" id="A0AAN7NNB6"/>
<accession>A0AAN7NNB6</accession>
<feature type="compositionally biased region" description="Basic and acidic residues" evidence="1">
    <location>
        <begin position="1"/>
        <end position="24"/>
    </location>
</feature>
<feature type="domain" description="Reverse transcriptase" evidence="2">
    <location>
        <begin position="490"/>
        <end position="692"/>
    </location>
</feature>
<feature type="region of interest" description="Disordered" evidence="1">
    <location>
        <begin position="1"/>
        <end position="26"/>
    </location>
</feature>
<gene>
    <name evidence="3" type="ORF">QYF61_027657</name>
</gene>
<dbReference type="InterPro" id="IPR000477">
    <property type="entry name" value="RT_dom"/>
</dbReference>
<organism evidence="3 4">
    <name type="scientific">Mycteria americana</name>
    <name type="common">Wood stork</name>
    <dbReference type="NCBI Taxonomy" id="33587"/>
    <lineage>
        <taxon>Eukaryota</taxon>
        <taxon>Metazoa</taxon>
        <taxon>Chordata</taxon>
        <taxon>Craniata</taxon>
        <taxon>Vertebrata</taxon>
        <taxon>Euteleostomi</taxon>
        <taxon>Archelosauria</taxon>
        <taxon>Archosauria</taxon>
        <taxon>Dinosauria</taxon>
        <taxon>Saurischia</taxon>
        <taxon>Theropoda</taxon>
        <taxon>Coelurosauria</taxon>
        <taxon>Aves</taxon>
        <taxon>Neognathae</taxon>
        <taxon>Neoaves</taxon>
        <taxon>Aequornithes</taxon>
        <taxon>Ciconiiformes</taxon>
        <taxon>Ciconiidae</taxon>
        <taxon>Mycteria</taxon>
    </lineage>
</organism>
<protein>
    <recommendedName>
        <fullName evidence="2">Reverse transcriptase domain-containing protein</fullName>
    </recommendedName>
</protein>
<dbReference type="EMBL" id="JAUNZN010000002">
    <property type="protein sequence ID" value="KAK4828567.1"/>
    <property type="molecule type" value="Genomic_DNA"/>
</dbReference>
<dbReference type="Pfam" id="PF03372">
    <property type="entry name" value="Exo_endo_phos"/>
    <property type="match status" value="1"/>
</dbReference>
<evidence type="ECO:0000259" key="2">
    <source>
        <dbReference type="PROSITE" id="PS50878"/>
    </source>
</evidence>
<dbReference type="GO" id="GO:0031012">
    <property type="term" value="C:extracellular matrix"/>
    <property type="evidence" value="ECO:0007669"/>
    <property type="project" value="TreeGrafter"/>
</dbReference>
<dbReference type="PROSITE" id="PS50878">
    <property type="entry name" value="RT_POL"/>
    <property type="match status" value="1"/>
</dbReference>
<reference evidence="3 4" key="1">
    <citation type="journal article" date="2023" name="J. Hered.">
        <title>Chromosome-level genome of the wood stork (Mycteria americana) provides insight into avian chromosome evolution.</title>
        <authorList>
            <person name="Flamio R. Jr."/>
            <person name="Ramstad K.M."/>
        </authorList>
    </citation>
    <scope>NUCLEOTIDE SEQUENCE [LARGE SCALE GENOMIC DNA]</scope>
    <source>
        <strain evidence="3">JAX WOST 10</strain>
    </source>
</reference>
<dbReference type="InterPro" id="IPR036691">
    <property type="entry name" value="Endo/exonu/phosph_ase_sf"/>
</dbReference>
<dbReference type="SUPFAM" id="SSF56219">
    <property type="entry name" value="DNase I-like"/>
    <property type="match status" value="1"/>
</dbReference>
<dbReference type="Pfam" id="PF00078">
    <property type="entry name" value="RVT_1"/>
    <property type="match status" value="1"/>
</dbReference>
<keyword evidence="4" id="KW-1185">Reference proteome</keyword>
<dbReference type="GO" id="GO:0061343">
    <property type="term" value="P:cell adhesion involved in heart morphogenesis"/>
    <property type="evidence" value="ECO:0007669"/>
    <property type="project" value="TreeGrafter"/>
</dbReference>
<evidence type="ECO:0000313" key="4">
    <source>
        <dbReference type="Proteomes" id="UP001333110"/>
    </source>
</evidence>
<dbReference type="PANTHER" id="PTHR33395">
    <property type="entry name" value="TRANSCRIPTASE, PUTATIVE-RELATED-RELATED"/>
    <property type="match status" value="1"/>
</dbReference>
<comment type="caution">
    <text evidence="3">The sequence shown here is derived from an EMBL/GenBank/DDBJ whole genome shotgun (WGS) entry which is preliminary data.</text>
</comment>
<dbReference type="Gene3D" id="3.60.10.10">
    <property type="entry name" value="Endonuclease/exonuclease/phosphatase"/>
    <property type="match status" value="1"/>
</dbReference>
<proteinExistence type="predicted"/>
<dbReference type="InterPro" id="IPR005135">
    <property type="entry name" value="Endo/exonuclease/phosphatase"/>
</dbReference>
<dbReference type="PANTHER" id="PTHR33395:SF22">
    <property type="entry name" value="REVERSE TRANSCRIPTASE DOMAIN-CONTAINING PROTEIN"/>
    <property type="match status" value="1"/>
</dbReference>
<sequence>MAETENRGSKGEGDVTRLTREEPKGGMPMLGVKSIAQLKCIYTNACSMGNKQEELEAIVQQDSYDLVAITETWWDDSHDWNAAMDGYKLFRRGRQGRRGSGVALCVRECFDCVELSNYGDKVECLWVRMRGKASKADILLGVCYRPPNQDEEADEAFDKQLARVSQSLALVLMGDFNLPDVCWKYNTAERKQSRRFLECVEDDNFLTQLVSEPTRRGASLDLLFTNREGLVGDVVVGGHLGLSDHDMIEFSIHSKVRRGVRKTTTMDFQRADFDLFRTLVERVPWETVLKGKGVQEQWAFFKKEVLKVQEQAVPMELLLGLREKQRVYHFWKKGQATQEEYWDLVKSCREEIRKAKAQLELNLATVVRDNKKCFYNYVNNKKRPKENLPPLLDAGGNIATKDEEKAEVLNAFFASVFNSQTSYPQDIQPPELEDKDEEQNKPPIIEEDAVNDLLCHLDTHKSMGPDGIHLRVLRELAEELAKPLSIIYQQSWLTGEVPDNWRLANVTPIYKKGQKEDAGNYRPVSLTLVPGKIMERFILSALNKHVQDNQGIRPSKHGFRKGRSCLTKLISFYNKVTHLVDEGKAVDVTYLDFKKLVAHGLGMCTLRWVKNWLDGRAQRVVVNGVNSSWWLVTSSAPQGSVLGPVLFNVFINDVDEEIECALSKFADNTKLGGSVDLLEGRKALQRDLDRLD</sequence>